<feature type="transmembrane region" description="Helical" evidence="1">
    <location>
        <begin position="21"/>
        <end position="39"/>
    </location>
</feature>
<dbReference type="EMBL" id="VDEM01000128">
    <property type="protein sequence ID" value="KAF0821283.1"/>
    <property type="molecule type" value="Genomic_DNA"/>
</dbReference>
<gene>
    <name evidence="2" type="ORF">KIS1582_5005</name>
</gene>
<keyword evidence="1" id="KW-1133">Transmembrane helix</keyword>
<dbReference type="AlphaFoldDB" id="A0A800MRQ9"/>
<evidence type="ECO:0000313" key="3">
    <source>
        <dbReference type="Proteomes" id="UP000465778"/>
    </source>
</evidence>
<protein>
    <submittedName>
        <fullName evidence="2">Uncharacterized protein</fullName>
    </submittedName>
</protein>
<organism evidence="2 3">
    <name type="scientific">Cytobacillus firmus</name>
    <name type="common">Bacillus firmus</name>
    <dbReference type="NCBI Taxonomy" id="1399"/>
    <lineage>
        <taxon>Bacteria</taxon>
        <taxon>Bacillati</taxon>
        <taxon>Bacillota</taxon>
        <taxon>Bacilli</taxon>
        <taxon>Bacillales</taxon>
        <taxon>Bacillaceae</taxon>
        <taxon>Cytobacillus</taxon>
    </lineage>
</organism>
<dbReference type="Proteomes" id="UP000465778">
    <property type="component" value="Unassembled WGS sequence"/>
</dbReference>
<comment type="caution">
    <text evidence="2">The sequence shown here is derived from an EMBL/GenBank/DDBJ whole genome shotgun (WGS) entry which is preliminary data.</text>
</comment>
<name>A0A800MRQ9_CYTFI</name>
<proteinExistence type="predicted"/>
<reference evidence="2 3" key="1">
    <citation type="journal article" date="2020" name="G3 (Bethesda)">
        <title>Whole Genome Sequencing and Comparative Genomics of Two Nematicidal Bacillus Strains Reveals a Wide Range of Possible Virulence Factors.</title>
        <authorList>
            <person name="Susic N."/>
            <person name="Janezic S."/>
            <person name="Rupnik M."/>
            <person name="Geric Stare B."/>
        </authorList>
    </citation>
    <scope>NUCLEOTIDE SEQUENCE [LARGE SCALE GENOMIC DNA]</scope>
    <source>
        <strain evidence="2 3">I-1582</strain>
    </source>
</reference>
<evidence type="ECO:0000256" key="1">
    <source>
        <dbReference type="SAM" id="Phobius"/>
    </source>
</evidence>
<keyword evidence="1" id="KW-0472">Membrane</keyword>
<sequence length="48" mass="5704">MSIRKPKIRKYYRKTLHILGFFFIVVLKPSLFLVAGYKISMNMNPLVM</sequence>
<accession>A0A800MRQ9</accession>
<evidence type="ECO:0000313" key="2">
    <source>
        <dbReference type="EMBL" id="KAF0821283.1"/>
    </source>
</evidence>
<keyword evidence="1" id="KW-0812">Transmembrane</keyword>